<feature type="compositionally biased region" description="Low complexity" evidence="1">
    <location>
        <begin position="30"/>
        <end position="40"/>
    </location>
</feature>
<feature type="region of interest" description="Disordered" evidence="1">
    <location>
        <begin position="30"/>
        <end position="57"/>
    </location>
</feature>
<name>A0A6G8RZ39_9GAMM</name>
<protein>
    <recommendedName>
        <fullName evidence="4">Lipoprotein</fullName>
    </recommendedName>
</protein>
<dbReference type="RefSeq" id="WP_166225635.1">
    <property type="nucleotide sequence ID" value="NZ_CP049801.1"/>
</dbReference>
<sequence length="150" mass="16867">MFKNNFLPILILTSLTTTFLLGCGEQKTSNTAESSTASAAQIVDETPPTETPDASAIENSPIDQVFKKVKDLNDFRILDIRQEFNSPQSSKNEATVILTKEGLADDSVEAERVKYDFKFIDGQWKEIRKEDTWRCGRGPDTKNFTKKLCP</sequence>
<dbReference type="KEGG" id="asha:G8E00_14205"/>
<reference evidence="2 3" key="1">
    <citation type="submission" date="2020-03" db="EMBL/GenBank/DDBJ databases">
        <authorList>
            <person name="Zhu W."/>
        </authorList>
    </citation>
    <scope>NUCLEOTIDE SEQUENCE [LARGE SCALE GENOMIC DNA]</scope>
    <source>
        <strain evidence="2 3">323-1</strain>
    </source>
</reference>
<gene>
    <name evidence="2" type="ORF">G8E00_14205</name>
</gene>
<dbReference type="AlphaFoldDB" id="A0A6G8RZ39"/>
<proteinExistence type="predicted"/>
<keyword evidence="3" id="KW-1185">Reference proteome</keyword>
<evidence type="ECO:0000313" key="3">
    <source>
        <dbReference type="Proteomes" id="UP000502297"/>
    </source>
</evidence>
<dbReference type="Proteomes" id="UP000502297">
    <property type="component" value="Chromosome"/>
</dbReference>
<dbReference type="EMBL" id="CP049801">
    <property type="protein sequence ID" value="QIO07003.1"/>
    <property type="molecule type" value="Genomic_DNA"/>
</dbReference>
<evidence type="ECO:0000313" key="2">
    <source>
        <dbReference type="EMBL" id="QIO07003.1"/>
    </source>
</evidence>
<evidence type="ECO:0008006" key="4">
    <source>
        <dbReference type="Google" id="ProtNLM"/>
    </source>
</evidence>
<accession>A0A6G8RZ39</accession>
<dbReference type="PROSITE" id="PS51257">
    <property type="entry name" value="PROKAR_LIPOPROTEIN"/>
    <property type="match status" value="1"/>
</dbReference>
<organism evidence="2 3">
    <name type="scientific">Acinetobacter shaoyimingii</name>
    <dbReference type="NCBI Taxonomy" id="2715164"/>
    <lineage>
        <taxon>Bacteria</taxon>
        <taxon>Pseudomonadati</taxon>
        <taxon>Pseudomonadota</taxon>
        <taxon>Gammaproteobacteria</taxon>
        <taxon>Moraxellales</taxon>
        <taxon>Moraxellaceae</taxon>
        <taxon>Acinetobacter</taxon>
    </lineage>
</organism>
<evidence type="ECO:0000256" key="1">
    <source>
        <dbReference type="SAM" id="MobiDB-lite"/>
    </source>
</evidence>